<feature type="domain" description="CBS" evidence="11">
    <location>
        <begin position="288"/>
        <end position="345"/>
    </location>
</feature>
<comment type="subcellular location">
    <subcellularLocation>
        <location evidence="1">Cell membrane</location>
        <topology evidence="1">Multi-pass membrane protein</topology>
    </subcellularLocation>
</comment>
<evidence type="ECO:0000259" key="11">
    <source>
        <dbReference type="PROSITE" id="PS51371"/>
    </source>
</evidence>
<dbReference type="AlphaFoldDB" id="A0AAW4L400"/>
<sequence>MFSTALYIVLVILLVLANGFFVASEFSLVAVRRSRVLTIVEEGTDNRAKTLLELVDNLNIYISATQLGITMSSLALGWIGEPAFARLLDVPLRGIVSVAARHTISFTLAFTAITVMHIVLGELAPKTLALERAEKVALAIAWPMRFFQKIFRWPIRFLDWAGIRTVRMVGLHSTVDHASVYTVDELRHLIDASQKSGNLEPEEQKLLHGIFEFSDAEVMEVMVPRNAFSALDVYATLDETKKAFRELGYSRLPVYREHLDSIVGVVFRRDIEPYLEQSIEQPFDLEKLVHPPMFIPATAQLSVALRQMQSARTHLAFAVDEYGGIEGIITLEDILEEIVGEIDDEFDEETQAQIVTEGETYLLDGMLTVRDVNQHLHLSLPEEDSYTTIAGFVLAQAGRLLNVGDSVEFGEMRFTVEALERRRIRRVRMSFAREPDQS</sequence>
<accession>A0AAW4L400</accession>
<evidence type="ECO:0000256" key="2">
    <source>
        <dbReference type="ARBA" id="ARBA00022475"/>
    </source>
</evidence>
<dbReference type="InterPro" id="IPR044751">
    <property type="entry name" value="Ion_transp-like_CBS"/>
</dbReference>
<evidence type="ECO:0000256" key="6">
    <source>
        <dbReference type="ARBA" id="ARBA00023122"/>
    </source>
</evidence>
<dbReference type="PANTHER" id="PTHR43099:SF5">
    <property type="entry name" value="HLYC_CORC FAMILY TRANSPORTER"/>
    <property type="match status" value="1"/>
</dbReference>
<dbReference type="SMART" id="SM01091">
    <property type="entry name" value="CorC_HlyC"/>
    <property type="match status" value="1"/>
</dbReference>
<dbReference type="GO" id="GO:0005886">
    <property type="term" value="C:plasma membrane"/>
    <property type="evidence" value="ECO:0007669"/>
    <property type="project" value="UniProtKB-SubCell"/>
</dbReference>
<organism evidence="13 14">
    <name type="scientific">Geoanaerobacter pelophilus</name>
    <dbReference type="NCBI Taxonomy" id="60036"/>
    <lineage>
        <taxon>Bacteria</taxon>
        <taxon>Pseudomonadati</taxon>
        <taxon>Thermodesulfobacteriota</taxon>
        <taxon>Desulfuromonadia</taxon>
        <taxon>Geobacterales</taxon>
        <taxon>Geobacteraceae</taxon>
        <taxon>Geoanaerobacter</taxon>
    </lineage>
</organism>
<dbReference type="SUPFAM" id="SSF54631">
    <property type="entry name" value="CBS-domain pair"/>
    <property type="match status" value="1"/>
</dbReference>
<dbReference type="Gene3D" id="3.10.580.10">
    <property type="entry name" value="CBS-domain"/>
    <property type="match status" value="1"/>
</dbReference>
<dbReference type="InterPro" id="IPR051676">
    <property type="entry name" value="UPF0053_domain"/>
</dbReference>
<evidence type="ECO:0000256" key="5">
    <source>
        <dbReference type="ARBA" id="ARBA00022989"/>
    </source>
</evidence>
<dbReference type="Gene3D" id="3.30.465.10">
    <property type="match status" value="1"/>
</dbReference>
<dbReference type="CDD" id="cd04590">
    <property type="entry name" value="CBS_pair_CorC_HlyC_assoc"/>
    <property type="match status" value="1"/>
</dbReference>
<keyword evidence="4" id="KW-0677">Repeat</keyword>
<dbReference type="SUPFAM" id="SSF56176">
    <property type="entry name" value="FAD-binding/transporter-associated domain-like"/>
    <property type="match status" value="1"/>
</dbReference>
<keyword evidence="7 9" id="KW-0472">Membrane</keyword>
<dbReference type="EMBL" id="JAHCVJ010000001">
    <property type="protein sequence ID" value="MBT0662769.1"/>
    <property type="molecule type" value="Genomic_DNA"/>
</dbReference>
<evidence type="ECO:0000313" key="14">
    <source>
        <dbReference type="Proteomes" id="UP000811899"/>
    </source>
</evidence>
<feature type="domain" description="CBS" evidence="11">
    <location>
        <begin position="222"/>
        <end position="281"/>
    </location>
</feature>
<evidence type="ECO:0000256" key="7">
    <source>
        <dbReference type="ARBA" id="ARBA00023136"/>
    </source>
</evidence>
<comment type="caution">
    <text evidence="13">The sequence shown here is derived from an EMBL/GenBank/DDBJ whole genome shotgun (WGS) entry which is preliminary data.</text>
</comment>
<evidence type="ECO:0000256" key="3">
    <source>
        <dbReference type="ARBA" id="ARBA00022692"/>
    </source>
</evidence>
<protein>
    <submittedName>
        <fullName evidence="13">Hemolysin family protein</fullName>
    </submittedName>
</protein>
<evidence type="ECO:0000256" key="1">
    <source>
        <dbReference type="ARBA" id="ARBA00004651"/>
    </source>
</evidence>
<dbReference type="FunFam" id="3.10.580.10:FF:000002">
    <property type="entry name" value="Magnesium/cobalt efflux protein CorC"/>
    <property type="match status" value="1"/>
</dbReference>
<gene>
    <name evidence="13" type="ORF">KI809_00495</name>
</gene>
<dbReference type="PROSITE" id="PS51846">
    <property type="entry name" value="CNNM"/>
    <property type="match status" value="1"/>
</dbReference>
<dbReference type="InterPro" id="IPR036318">
    <property type="entry name" value="FAD-bd_PCMH-like_sf"/>
</dbReference>
<name>A0AAW4L400_9BACT</name>
<dbReference type="InterPro" id="IPR016169">
    <property type="entry name" value="FAD-bd_PCMH_sub2"/>
</dbReference>
<keyword evidence="6 8" id="KW-0129">CBS domain</keyword>
<evidence type="ECO:0000256" key="9">
    <source>
        <dbReference type="PROSITE-ProRule" id="PRU01193"/>
    </source>
</evidence>
<dbReference type="Pfam" id="PF03471">
    <property type="entry name" value="CorC_HlyC"/>
    <property type="match status" value="1"/>
</dbReference>
<keyword evidence="3 9" id="KW-0812">Transmembrane</keyword>
<dbReference type="InterPro" id="IPR005170">
    <property type="entry name" value="Transptr-assoc_dom"/>
</dbReference>
<dbReference type="Pfam" id="PF00571">
    <property type="entry name" value="CBS"/>
    <property type="match status" value="2"/>
</dbReference>
<proteinExistence type="predicted"/>
<evidence type="ECO:0000259" key="12">
    <source>
        <dbReference type="PROSITE" id="PS51846"/>
    </source>
</evidence>
<reference evidence="13 14" key="1">
    <citation type="submission" date="2021-05" db="EMBL/GenBank/DDBJ databases">
        <title>The draft genome of Geobacter pelophilus DSM 12255.</title>
        <authorList>
            <person name="Xu Z."/>
            <person name="Masuda Y."/>
            <person name="Itoh H."/>
            <person name="Senoo K."/>
        </authorList>
    </citation>
    <scope>NUCLEOTIDE SEQUENCE [LARGE SCALE GENOMIC DNA]</scope>
    <source>
        <strain evidence="13 14">DSM 12255</strain>
    </source>
</reference>
<dbReference type="InterPro" id="IPR000644">
    <property type="entry name" value="CBS_dom"/>
</dbReference>
<keyword evidence="14" id="KW-1185">Reference proteome</keyword>
<dbReference type="Pfam" id="PF01595">
    <property type="entry name" value="CNNM"/>
    <property type="match status" value="1"/>
</dbReference>
<feature type="domain" description="CNNM transmembrane" evidence="12">
    <location>
        <begin position="1"/>
        <end position="203"/>
    </location>
</feature>
<dbReference type="GO" id="GO:0050660">
    <property type="term" value="F:flavin adenine dinucleotide binding"/>
    <property type="evidence" value="ECO:0007669"/>
    <property type="project" value="InterPro"/>
</dbReference>
<dbReference type="PANTHER" id="PTHR43099">
    <property type="entry name" value="UPF0053 PROTEIN YRKA"/>
    <property type="match status" value="1"/>
</dbReference>
<dbReference type="Proteomes" id="UP000811899">
    <property type="component" value="Unassembled WGS sequence"/>
</dbReference>
<evidence type="ECO:0000313" key="13">
    <source>
        <dbReference type="EMBL" id="MBT0662769.1"/>
    </source>
</evidence>
<keyword evidence="2" id="KW-1003">Cell membrane</keyword>
<keyword evidence="5 9" id="KW-1133">Transmembrane helix</keyword>
<evidence type="ECO:0000256" key="10">
    <source>
        <dbReference type="SAM" id="Phobius"/>
    </source>
</evidence>
<evidence type="ECO:0000256" key="4">
    <source>
        <dbReference type="ARBA" id="ARBA00022737"/>
    </source>
</evidence>
<dbReference type="RefSeq" id="WP_214169568.1">
    <property type="nucleotide sequence ID" value="NZ_JAHCVJ010000001.1"/>
</dbReference>
<dbReference type="PROSITE" id="PS51371">
    <property type="entry name" value="CBS"/>
    <property type="match status" value="2"/>
</dbReference>
<dbReference type="InterPro" id="IPR002550">
    <property type="entry name" value="CNNM"/>
</dbReference>
<feature type="transmembrane region" description="Helical" evidence="10">
    <location>
        <begin position="6"/>
        <end position="31"/>
    </location>
</feature>
<dbReference type="InterPro" id="IPR046342">
    <property type="entry name" value="CBS_dom_sf"/>
</dbReference>
<evidence type="ECO:0000256" key="8">
    <source>
        <dbReference type="PROSITE-ProRule" id="PRU00703"/>
    </source>
</evidence>